<evidence type="ECO:0000313" key="4">
    <source>
        <dbReference type="EMBL" id="KAB1223956.1"/>
    </source>
</evidence>
<dbReference type="PANTHER" id="PTHR47701:SF2">
    <property type="entry name" value="PROTEIN MODIFIER OF SNC1 11"/>
    <property type="match status" value="1"/>
</dbReference>
<evidence type="ECO:0000259" key="3">
    <source>
        <dbReference type="Pfam" id="PF18592"/>
    </source>
</evidence>
<feature type="signal peptide" evidence="2">
    <location>
        <begin position="1"/>
        <end position="21"/>
    </location>
</feature>
<gene>
    <name evidence="4" type="ORF">CJ030_MR2G026931</name>
</gene>
<dbReference type="GO" id="GO:0016973">
    <property type="term" value="P:poly(A)+ mRNA export from nucleus"/>
    <property type="evidence" value="ECO:0007669"/>
    <property type="project" value="InterPro"/>
</dbReference>
<feature type="region of interest" description="Disordered" evidence="1">
    <location>
        <begin position="79"/>
        <end position="157"/>
    </location>
</feature>
<dbReference type="AlphaFoldDB" id="A0A6A1WHQ1"/>
<name>A0A6A1WHQ1_9ROSI</name>
<dbReference type="PANTHER" id="PTHR47701">
    <property type="entry name" value="PROTEIN MODIFIER OF SNC1 11"/>
    <property type="match status" value="1"/>
</dbReference>
<evidence type="ECO:0000313" key="5">
    <source>
        <dbReference type="Proteomes" id="UP000516437"/>
    </source>
</evidence>
<dbReference type="EMBL" id="RXIC02000020">
    <property type="protein sequence ID" value="KAB1223956.1"/>
    <property type="molecule type" value="Genomic_DNA"/>
</dbReference>
<proteinExistence type="predicted"/>
<dbReference type="InterPro" id="IPR044209">
    <property type="entry name" value="MOS11"/>
</dbReference>
<keyword evidence="5" id="KW-1185">Reference proteome</keyword>
<organism evidence="4 5">
    <name type="scientific">Morella rubra</name>
    <name type="common">Chinese bayberry</name>
    <dbReference type="NCBI Taxonomy" id="262757"/>
    <lineage>
        <taxon>Eukaryota</taxon>
        <taxon>Viridiplantae</taxon>
        <taxon>Streptophyta</taxon>
        <taxon>Embryophyta</taxon>
        <taxon>Tracheophyta</taxon>
        <taxon>Spermatophyta</taxon>
        <taxon>Magnoliopsida</taxon>
        <taxon>eudicotyledons</taxon>
        <taxon>Gunneridae</taxon>
        <taxon>Pentapetalae</taxon>
        <taxon>rosids</taxon>
        <taxon>fabids</taxon>
        <taxon>Fagales</taxon>
        <taxon>Myricaceae</taxon>
        <taxon>Morella</taxon>
    </lineage>
</organism>
<feature type="domain" description="THO1-MOS11 C-terminal" evidence="3">
    <location>
        <begin position="156"/>
        <end position="187"/>
    </location>
</feature>
<protein>
    <submittedName>
        <fullName evidence="4">Protein MODIFIER OF SNC1 11</fullName>
    </submittedName>
</protein>
<feature type="chain" id="PRO_5025466638" evidence="2">
    <location>
        <begin position="22"/>
        <end position="379"/>
    </location>
</feature>
<evidence type="ECO:0000256" key="2">
    <source>
        <dbReference type="SAM" id="SignalP"/>
    </source>
</evidence>
<dbReference type="OrthoDB" id="5837849at2759"/>
<feature type="compositionally biased region" description="Basic and acidic residues" evidence="1">
    <location>
        <begin position="227"/>
        <end position="249"/>
    </location>
</feature>
<comment type="caution">
    <text evidence="4">The sequence shown here is derived from an EMBL/GenBank/DDBJ whole genome shotgun (WGS) entry which is preliminary data.</text>
</comment>
<dbReference type="InterPro" id="IPR040746">
    <property type="entry name" value="THO1_MOS11_C"/>
</dbReference>
<accession>A0A6A1WHQ1</accession>
<sequence length="379" mass="41490">MAKTLKIAALIIFVIIILSNAQYINPLPTFASHPRIRSVLTNQESQAANCNRGRSSHAAYDSQPLTLLPLLQWPPKLRNPTPISLHKKNPKKTLDPAVSATAKPDRHDDEPCDTSTHSPVPPVHSGADGSLKDGEDPKNAVAKEGSPAEDDGQVSSIQKKIRRAERFGISLQLTEEEKRNSRAERFGTVGSVSTLQGSEGVKKSEELKRKARAERFGLRDSPVAADEEAKKKANTNEEVKKANSNEEAKKKARLARFAPASKTDTLEDEKRKARMIRFSSPPSNNLTEVNGKGNMEPKAAITGEAGGGHSPLIDRYFPSTEQDFGSTKFSHPGCGLATVDLVRPRVIYDYLLSVNYLKVYEEHQKFGITCCVVSGILDS</sequence>
<dbReference type="Pfam" id="PF18592">
    <property type="entry name" value="Tho1_MOS11_C"/>
    <property type="match status" value="1"/>
</dbReference>
<reference evidence="4 5" key="1">
    <citation type="journal article" date="2019" name="Plant Biotechnol. J.">
        <title>The red bayberry genome and genetic basis of sex determination.</title>
        <authorList>
            <person name="Jia H.M."/>
            <person name="Jia H.J."/>
            <person name="Cai Q.L."/>
            <person name="Wang Y."/>
            <person name="Zhao H.B."/>
            <person name="Yang W.F."/>
            <person name="Wang G.Y."/>
            <person name="Li Y.H."/>
            <person name="Zhan D.L."/>
            <person name="Shen Y.T."/>
            <person name="Niu Q.F."/>
            <person name="Chang L."/>
            <person name="Qiu J."/>
            <person name="Zhao L."/>
            <person name="Xie H.B."/>
            <person name="Fu W.Y."/>
            <person name="Jin J."/>
            <person name="Li X.W."/>
            <person name="Jiao Y."/>
            <person name="Zhou C.C."/>
            <person name="Tu T."/>
            <person name="Chai C.Y."/>
            <person name="Gao J.L."/>
            <person name="Fan L.J."/>
            <person name="van de Weg E."/>
            <person name="Wang J.Y."/>
            <person name="Gao Z.S."/>
        </authorList>
    </citation>
    <scope>NUCLEOTIDE SEQUENCE [LARGE SCALE GENOMIC DNA]</scope>
    <source>
        <tissue evidence="4">Leaves</tissue>
    </source>
</reference>
<dbReference type="GO" id="GO:0005634">
    <property type="term" value="C:nucleus"/>
    <property type="evidence" value="ECO:0007669"/>
    <property type="project" value="TreeGrafter"/>
</dbReference>
<feature type="region of interest" description="Disordered" evidence="1">
    <location>
        <begin position="222"/>
        <end position="270"/>
    </location>
</feature>
<keyword evidence="2" id="KW-0732">Signal</keyword>
<dbReference type="Proteomes" id="UP000516437">
    <property type="component" value="Chromosome 2"/>
</dbReference>
<evidence type="ECO:0000256" key="1">
    <source>
        <dbReference type="SAM" id="MobiDB-lite"/>
    </source>
</evidence>